<accession>A0AAV0GU44</accession>
<evidence type="ECO:0000313" key="2">
    <source>
        <dbReference type="Proteomes" id="UP001154282"/>
    </source>
</evidence>
<sequence>MKSLRGRGEVEVQVELHSAISTVRQSRIEIAAATGLDGRAHFCGYRGEAASGAYLKLALCHCFNSLQSFLQFVHVPLQTWKSAL</sequence>
<name>A0AAV0GU44_9ROSI</name>
<dbReference type="Proteomes" id="UP001154282">
    <property type="component" value="Unassembled WGS sequence"/>
</dbReference>
<gene>
    <name evidence="1" type="ORF">LITE_LOCUS794</name>
</gene>
<dbReference type="EMBL" id="CAMGYJ010000002">
    <property type="protein sequence ID" value="CAI0375948.1"/>
    <property type="molecule type" value="Genomic_DNA"/>
</dbReference>
<keyword evidence="2" id="KW-1185">Reference proteome</keyword>
<reference evidence="1" key="1">
    <citation type="submission" date="2022-08" db="EMBL/GenBank/DDBJ databases">
        <authorList>
            <person name="Gutierrez-Valencia J."/>
        </authorList>
    </citation>
    <scope>NUCLEOTIDE SEQUENCE</scope>
</reference>
<evidence type="ECO:0000313" key="1">
    <source>
        <dbReference type="EMBL" id="CAI0375948.1"/>
    </source>
</evidence>
<protein>
    <submittedName>
        <fullName evidence="1">Uncharacterized protein</fullName>
    </submittedName>
</protein>
<organism evidence="1 2">
    <name type="scientific">Linum tenue</name>
    <dbReference type="NCBI Taxonomy" id="586396"/>
    <lineage>
        <taxon>Eukaryota</taxon>
        <taxon>Viridiplantae</taxon>
        <taxon>Streptophyta</taxon>
        <taxon>Embryophyta</taxon>
        <taxon>Tracheophyta</taxon>
        <taxon>Spermatophyta</taxon>
        <taxon>Magnoliopsida</taxon>
        <taxon>eudicotyledons</taxon>
        <taxon>Gunneridae</taxon>
        <taxon>Pentapetalae</taxon>
        <taxon>rosids</taxon>
        <taxon>fabids</taxon>
        <taxon>Malpighiales</taxon>
        <taxon>Linaceae</taxon>
        <taxon>Linum</taxon>
    </lineage>
</organism>
<dbReference type="AlphaFoldDB" id="A0AAV0GU44"/>
<comment type="caution">
    <text evidence="1">The sequence shown here is derived from an EMBL/GenBank/DDBJ whole genome shotgun (WGS) entry which is preliminary data.</text>
</comment>
<proteinExistence type="predicted"/>